<keyword evidence="4" id="KW-1185">Reference proteome</keyword>
<keyword evidence="1" id="KW-1133">Transmembrane helix</keyword>
<dbReference type="Gene3D" id="3.40.50.620">
    <property type="entry name" value="HUPs"/>
    <property type="match status" value="1"/>
</dbReference>
<dbReference type="PANTHER" id="PTHR30336:SF4">
    <property type="entry name" value="ENVELOPE BIOGENESIS FACTOR ELYC"/>
    <property type="match status" value="1"/>
</dbReference>
<evidence type="ECO:0000259" key="2">
    <source>
        <dbReference type="Pfam" id="PF02698"/>
    </source>
</evidence>
<dbReference type="PANTHER" id="PTHR30336">
    <property type="entry name" value="INNER MEMBRANE PROTEIN, PROBABLE PERMEASE"/>
    <property type="match status" value="1"/>
</dbReference>
<evidence type="ECO:0000313" key="3">
    <source>
        <dbReference type="EMBL" id="PWJ30924.1"/>
    </source>
</evidence>
<sequence>MKLYFFLTGCFCLIYYLILCLYSRKWNSTFTVFWPLLGAVHLILGFLPLAGEIRRGLAVLLILIWAVFLFVEAQIIRVMFKNLQDSVPYIIVLGAQVRGRRITDSLKRRLDAALIYLEQNPETKVIVSGGQGKGEDISEAEAMAGYLQLHGIREERIIHEDTSTSTWENMKNSSRIIGDLDLGTAVVTNNFHLYRALQLGKKVGFQNLYGIAASSSPVFQINYLVREFFGVVKIWLLKAAGR</sequence>
<keyword evidence="1" id="KW-0472">Membrane</keyword>
<dbReference type="Pfam" id="PF02698">
    <property type="entry name" value="DUF218"/>
    <property type="match status" value="1"/>
</dbReference>
<feature type="transmembrane region" description="Helical" evidence="1">
    <location>
        <begin position="6"/>
        <end position="23"/>
    </location>
</feature>
<proteinExistence type="predicted"/>
<dbReference type="AlphaFoldDB" id="A0A2Y9BBW5"/>
<feature type="domain" description="DUF218" evidence="2">
    <location>
        <begin position="89"/>
        <end position="229"/>
    </location>
</feature>
<dbReference type="InterPro" id="IPR003848">
    <property type="entry name" value="DUF218"/>
</dbReference>
<dbReference type="GO" id="GO:0005886">
    <property type="term" value="C:plasma membrane"/>
    <property type="evidence" value="ECO:0007669"/>
    <property type="project" value="TreeGrafter"/>
</dbReference>
<organism evidence="3 4">
    <name type="scientific">Faecalicatena orotica</name>
    <dbReference type="NCBI Taxonomy" id="1544"/>
    <lineage>
        <taxon>Bacteria</taxon>
        <taxon>Bacillati</taxon>
        <taxon>Bacillota</taxon>
        <taxon>Clostridia</taxon>
        <taxon>Lachnospirales</taxon>
        <taxon>Lachnospiraceae</taxon>
        <taxon>Faecalicatena</taxon>
    </lineage>
</organism>
<dbReference type="GO" id="GO:0043164">
    <property type="term" value="P:Gram-negative-bacterium-type cell wall biogenesis"/>
    <property type="evidence" value="ECO:0007669"/>
    <property type="project" value="TreeGrafter"/>
</dbReference>
<dbReference type="GO" id="GO:0000270">
    <property type="term" value="P:peptidoglycan metabolic process"/>
    <property type="evidence" value="ECO:0007669"/>
    <property type="project" value="TreeGrafter"/>
</dbReference>
<feature type="transmembrane region" description="Helical" evidence="1">
    <location>
        <begin position="56"/>
        <end position="76"/>
    </location>
</feature>
<name>A0A2Y9BBW5_9FIRM</name>
<evidence type="ECO:0000256" key="1">
    <source>
        <dbReference type="SAM" id="Phobius"/>
    </source>
</evidence>
<dbReference type="InterPro" id="IPR051599">
    <property type="entry name" value="Cell_Envelope_Assoc"/>
</dbReference>
<reference evidence="3 4" key="1">
    <citation type="submission" date="2018-05" db="EMBL/GenBank/DDBJ databases">
        <title>The Hungate 1000. A catalogue of reference genomes from the rumen microbiome.</title>
        <authorList>
            <person name="Kelly W."/>
        </authorList>
    </citation>
    <scope>NUCLEOTIDE SEQUENCE [LARGE SCALE GENOMIC DNA]</scope>
    <source>
        <strain evidence="3 4">NLAE-zl-C242</strain>
    </source>
</reference>
<dbReference type="InterPro" id="IPR014729">
    <property type="entry name" value="Rossmann-like_a/b/a_fold"/>
</dbReference>
<dbReference type="OrthoDB" id="9782395at2"/>
<comment type="caution">
    <text evidence="3">The sequence shown here is derived from an EMBL/GenBank/DDBJ whole genome shotgun (WGS) entry which is preliminary data.</text>
</comment>
<evidence type="ECO:0000313" key="4">
    <source>
        <dbReference type="Proteomes" id="UP000245845"/>
    </source>
</evidence>
<accession>A0A2Y9BBW5</accession>
<feature type="transmembrane region" description="Helical" evidence="1">
    <location>
        <begin position="30"/>
        <end position="50"/>
    </location>
</feature>
<dbReference type="EMBL" id="QGDL01000003">
    <property type="protein sequence ID" value="PWJ30924.1"/>
    <property type="molecule type" value="Genomic_DNA"/>
</dbReference>
<gene>
    <name evidence="3" type="ORF">A8806_103333</name>
</gene>
<dbReference type="Proteomes" id="UP000245845">
    <property type="component" value="Unassembled WGS sequence"/>
</dbReference>
<keyword evidence="1" id="KW-0812">Transmembrane</keyword>
<dbReference type="CDD" id="cd06259">
    <property type="entry name" value="YdcF-like"/>
    <property type="match status" value="1"/>
</dbReference>
<protein>
    <submittedName>
        <fullName evidence="3">Uncharacterized SAM-binding protein YcdF (DUF218 family)</fullName>
    </submittedName>
</protein>